<dbReference type="GO" id="GO:0016020">
    <property type="term" value="C:membrane"/>
    <property type="evidence" value="ECO:0007669"/>
    <property type="project" value="UniProtKB-SubCell"/>
</dbReference>
<keyword evidence="3" id="KW-0813">Transport</keyword>
<reference evidence="10 11" key="1">
    <citation type="submission" date="2024-05" db="EMBL/GenBank/DDBJ databases">
        <authorList>
            <person name="Wallberg A."/>
        </authorList>
    </citation>
    <scope>NUCLEOTIDE SEQUENCE [LARGE SCALE GENOMIC DNA]</scope>
</reference>
<comment type="similarity">
    <text evidence="2">Belongs to the major facilitator superfamily. Organophosphate:Pi antiporter (OPA) (TC 2.A.1.4) family.</text>
</comment>
<dbReference type="Pfam" id="PF07690">
    <property type="entry name" value="MFS_1"/>
    <property type="match status" value="1"/>
</dbReference>
<keyword evidence="7 8" id="KW-0472">Membrane</keyword>
<keyword evidence="5 8" id="KW-0812">Transmembrane</keyword>
<evidence type="ECO:0000256" key="7">
    <source>
        <dbReference type="ARBA" id="ARBA00023136"/>
    </source>
</evidence>
<proteinExistence type="inferred from homology"/>
<gene>
    <name evidence="10" type="ORF">MNOR_LOCUS33623</name>
</gene>
<dbReference type="GO" id="GO:0022857">
    <property type="term" value="F:transmembrane transporter activity"/>
    <property type="evidence" value="ECO:0007669"/>
    <property type="project" value="InterPro"/>
</dbReference>
<feature type="transmembrane region" description="Helical" evidence="8">
    <location>
        <begin position="46"/>
        <end position="68"/>
    </location>
</feature>
<comment type="subcellular location">
    <subcellularLocation>
        <location evidence="1">Membrane</location>
        <topology evidence="1">Multi-pass membrane protein</topology>
    </subcellularLocation>
</comment>
<evidence type="ECO:0000256" key="6">
    <source>
        <dbReference type="ARBA" id="ARBA00022989"/>
    </source>
</evidence>
<feature type="transmembrane region" description="Helical" evidence="8">
    <location>
        <begin position="167"/>
        <end position="188"/>
    </location>
</feature>
<feature type="transmembrane region" description="Helical" evidence="8">
    <location>
        <begin position="358"/>
        <end position="376"/>
    </location>
</feature>
<comment type="caution">
    <text evidence="10">The sequence shown here is derived from an EMBL/GenBank/DDBJ whole genome shotgun (WGS) entry which is preliminary data.</text>
</comment>
<evidence type="ECO:0000313" key="10">
    <source>
        <dbReference type="EMBL" id="CAL4167726.1"/>
    </source>
</evidence>
<dbReference type="AlphaFoldDB" id="A0AAV2S8M5"/>
<evidence type="ECO:0000256" key="3">
    <source>
        <dbReference type="ARBA" id="ARBA00022448"/>
    </source>
</evidence>
<dbReference type="Gene3D" id="1.20.1250.20">
    <property type="entry name" value="MFS general substrate transporter like domains"/>
    <property type="match status" value="2"/>
</dbReference>
<feature type="transmembrane region" description="Helical" evidence="8">
    <location>
        <begin position="268"/>
        <end position="289"/>
    </location>
</feature>
<protein>
    <recommendedName>
        <fullName evidence="9">Major facilitator superfamily (MFS) profile domain-containing protein</fullName>
    </recommendedName>
</protein>
<evidence type="ECO:0000256" key="5">
    <source>
        <dbReference type="ARBA" id="ARBA00022692"/>
    </source>
</evidence>
<dbReference type="InterPro" id="IPR000849">
    <property type="entry name" value="Sugar_P_transporter"/>
</dbReference>
<accession>A0AAV2S8M5</accession>
<dbReference type="EMBL" id="CAXKWB010049019">
    <property type="protein sequence ID" value="CAL4167726.1"/>
    <property type="molecule type" value="Genomic_DNA"/>
</dbReference>
<dbReference type="Proteomes" id="UP001497623">
    <property type="component" value="Unassembled WGS sequence"/>
</dbReference>
<keyword evidence="6 8" id="KW-1133">Transmembrane helix</keyword>
<keyword evidence="4" id="KW-0762">Sugar transport</keyword>
<dbReference type="PIRSF" id="PIRSF002808">
    <property type="entry name" value="Hexose_phosphate_transp"/>
    <property type="match status" value="1"/>
</dbReference>
<evidence type="ECO:0000256" key="2">
    <source>
        <dbReference type="ARBA" id="ARBA00009598"/>
    </source>
</evidence>
<dbReference type="InterPro" id="IPR020846">
    <property type="entry name" value="MFS_dom"/>
</dbReference>
<dbReference type="PANTHER" id="PTHR43184">
    <property type="entry name" value="MAJOR FACILITATOR SUPERFAMILY TRANSPORTER 16, ISOFORM B"/>
    <property type="match status" value="1"/>
</dbReference>
<dbReference type="InterPro" id="IPR036259">
    <property type="entry name" value="MFS_trans_sf"/>
</dbReference>
<feature type="transmembrane region" description="Helical" evidence="8">
    <location>
        <begin position="326"/>
        <end position="351"/>
    </location>
</feature>
<evidence type="ECO:0000313" key="11">
    <source>
        <dbReference type="Proteomes" id="UP001497623"/>
    </source>
</evidence>
<keyword evidence="11" id="KW-1185">Reference proteome</keyword>
<evidence type="ECO:0000256" key="1">
    <source>
        <dbReference type="ARBA" id="ARBA00004141"/>
    </source>
</evidence>
<feature type="transmembrane region" description="Helical" evidence="8">
    <location>
        <begin position="296"/>
        <end position="320"/>
    </location>
</feature>
<name>A0AAV2S8M5_MEGNR</name>
<sequence length="429" mass="44822">MELSKLTVWQGIVFTLLWAAYGSSYLLRKPLGVIKHDLQISMNISNAHLGWLDTALLLPYAGVSLALGSIGDRLGPRRTLGMGLLVAAAATVPMGSCYSLLPFLVLLAISGAGQALCWPAACTLLARWVSDKARNSAFGVFGTCCFVGGVGGTALSVTLLAQEGWRGVFITPAIIVGTLAILVLFLAFEPHERGLMIPGRVFESQQTKKVEPTQPAQVLSMIQVFRLPQVKEVSLAMFCVKAVRYALLFWLPLYLLRSLDYAQTQAGLASTSFEIGGVVGSGLVGFIVDRIFQGRALLGCSVCIFGSGLALIIFTATSFLGPPAHVLMLGLAGALNCGPDVVLAGSVAAGIGERAGGAASAVTGFINGMGSLGTVLEGPLVAFASAHFGWGVLVPLMVGFSLIGAAASLRAHRLTRSPAEEQLPLVQPP</sequence>
<dbReference type="PANTHER" id="PTHR43184:SF30">
    <property type="entry name" value="MFS DOMAIN-CONTAINING PROTEIN"/>
    <property type="match status" value="1"/>
</dbReference>
<feature type="transmembrane region" description="Helical" evidence="8">
    <location>
        <begin position="138"/>
        <end position="161"/>
    </location>
</feature>
<evidence type="ECO:0000256" key="8">
    <source>
        <dbReference type="SAM" id="Phobius"/>
    </source>
</evidence>
<feature type="transmembrane region" description="Helical" evidence="8">
    <location>
        <begin position="80"/>
        <end position="101"/>
    </location>
</feature>
<dbReference type="SUPFAM" id="SSF103473">
    <property type="entry name" value="MFS general substrate transporter"/>
    <property type="match status" value="1"/>
</dbReference>
<evidence type="ECO:0000259" key="9">
    <source>
        <dbReference type="PROSITE" id="PS50850"/>
    </source>
</evidence>
<feature type="domain" description="Major facilitator superfamily (MFS) profile" evidence="9">
    <location>
        <begin position="8"/>
        <end position="416"/>
    </location>
</feature>
<evidence type="ECO:0000256" key="4">
    <source>
        <dbReference type="ARBA" id="ARBA00022597"/>
    </source>
</evidence>
<feature type="transmembrane region" description="Helical" evidence="8">
    <location>
        <begin position="388"/>
        <end position="409"/>
    </location>
</feature>
<organism evidence="10 11">
    <name type="scientific">Meganyctiphanes norvegica</name>
    <name type="common">Northern krill</name>
    <name type="synonym">Thysanopoda norvegica</name>
    <dbReference type="NCBI Taxonomy" id="48144"/>
    <lineage>
        <taxon>Eukaryota</taxon>
        <taxon>Metazoa</taxon>
        <taxon>Ecdysozoa</taxon>
        <taxon>Arthropoda</taxon>
        <taxon>Crustacea</taxon>
        <taxon>Multicrustacea</taxon>
        <taxon>Malacostraca</taxon>
        <taxon>Eumalacostraca</taxon>
        <taxon>Eucarida</taxon>
        <taxon>Euphausiacea</taxon>
        <taxon>Euphausiidae</taxon>
        <taxon>Meganyctiphanes</taxon>
    </lineage>
</organism>
<feature type="transmembrane region" description="Helical" evidence="8">
    <location>
        <begin position="235"/>
        <end position="256"/>
    </location>
</feature>
<dbReference type="PROSITE" id="PS50850">
    <property type="entry name" value="MFS"/>
    <property type="match status" value="1"/>
</dbReference>
<dbReference type="InterPro" id="IPR011701">
    <property type="entry name" value="MFS"/>
</dbReference>